<feature type="transmembrane region" description="Helical" evidence="7">
    <location>
        <begin position="98"/>
        <end position="116"/>
    </location>
</feature>
<name>A0A4R2H842_9ACTN</name>
<keyword evidence="6 7" id="KW-0472">Membrane</keyword>
<evidence type="ECO:0000259" key="8">
    <source>
        <dbReference type="Pfam" id="PF03458"/>
    </source>
</evidence>
<organism evidence="9 10">
    <name type="scientific">Kribbella steppae</name>
    <dbReference type="NCBI Taxonomy" id="2512223"/>
    <lineage>
        <taxon>Bacteria</taxon>
        <taxon>Bacillati</taxon>
        <taxon>Actinomycetota</taxon>
        <taxon>Actinomycetes</taxon>
        <taxon>Propionibacteriales</taxon>
        <taxon>Kribbellaceae</taxon>
        <taxon>Kribbella</taxon>
    </lineage>
</organism>
<dbReference type="PANTHER" id="PTHR30506:SF3">
    <property type="entry name" value="UPF0126 INNER MEMBRANE PROTEIN YADS-RELATED"/>
    <property type="match status" value="1"/>
</dbReference>
<dbReference type="AlphaFoldDB" id="A0A4R2H842"/>
<feature type="transmembrane region" description="Helical" evidence="7">
    <location>
        <begin position="155"/>
        <end position="173"/>
    </location>
</feature>
<reference evidence="9 10" key="1">
    <citation type="journal article" date="2015" name="Stand. Genomic Sci.">
        <title>Genomic Encyclopedia of Bacterial and Archaeal Type Strains, Phase III: the genomes of soil and plant-associated and newly described type strains.</title>
        <authorList>
            <person name="Whitman W.B."/>
            <person name="Woyke T."/>
            <person name="Klenk H.P."/>
            <person name="Zhou Y."/>
            <person name="Lilburn T.G."/>
            <person name="Beck B.J."/>
            <person name="De Vos P."/>
            <person name="Vandamme P."/>
            <person name="Eisen J.A."/>
            <person name="Garrity G."/>
            <person name="Hugenholtz P."/>
            <person name="Kyrpides N.C."/>
        </authorList>
    </citation>
    <scope>NUCLEOTIDE SEQUENCE [LARGE SCALE GENOMIC DNA]</scope>
    <source>
        <strain evidence="9 10">VKM Ac-2572</strain>
    </source>
</reference>
<feature type="domain" description="Glycine transporter" evidence="8">
    <location>
        <begin position="12"/>
        <end position="86"/>
    </location>
</feature>
<keyword evidence="5 7" id="KW-1133">Transmembrane helix</keyword>
<feature type="transmembrane region" description="Helical" evidence="7">
    <location>
        <begin position="12"/>
        <end position="30"/>
    </location>
</feature>
<protein>
    <submittedName>
        <fullName evidence="9">Putative membrane protein YeiH</fullName>
    </submittedName>
</protein>
<gene>
    <name evidence="9" type="ORF">EV652_10923</name>
</gene>
<feature type="domain" description="Glycine transporter" evidence="8">
    <location>
        <begin position="98"/>
        <end position="170"/>
    </location>
</feature>
<feature type="transmembrane region" description="Helical" evidence="7">
    <location>
        <begin position="37"/>
        <end position="57"/>
    </location>
</feature>
<dbReference type="Proteomes" id="UP000294508">
    <property type="component" value="Unassembled WGS sequence"/>
</dbReference>
<proteinExistence type="inferred from homology"/>
<keyword evidence="10" id="KW-1185">Reference proteome</keyword>
<comment type="caution">
    <text evidence="9">The sequence shown here is derived from an EMBL/GenBank/DDBJ whole genome shotgun (WGS) entry which is preliminary data.</text>
</comment>
<feature type="transmembrane region" description="Helical" evidence="7">
    <location>
        <begin position="179"/>
        <end position="196"/>
    </location>
</feature>
<evidence type="ECO:0000256" key="5">
    <source>
        <dbReference type="ARBA" id="ARBA00022989"/>
    </source>
</evidence>
<dbReference type="EMBL" id="SLWN01000009">
    <property type="protein sequence ID" value="TCO23200.1"/>
    <property type="molecule type" value="Genomic_DNA"/>
</dbReference>
<comment type="subcellular location">
    <subcellularLocation>
        <location evidence="1">Cell membrane</location>
        <topology evidence="1">Multi-pass membrane protein</topology>
    </subcellularLocation>
</comment>
<feature type="transmembrane region" description="Helical" evidence="7">
    <location>
        <begin position="122"/>
        <end position="143"/>
    </location>
</feature>
<evidence type="ECO:0000313" key="10">
    <source>
        <dbReference type="Proteomes" id="UP000294508"/>
    </source>
</evidence>
<comment type="similarity">
    <text evidence="2">Belongs to the UPF0126 family.</text>
</comment>
<dbReference type="Pfam" id="PF03458">
    <property type="entry name" value="Gly_transporter"/>
    <property type="match status" value="2"/>
</dbReference>
<evidence type="ECO:0000256" key="6">
    <source>
        <dbReference type="ARBA" id="ARBA00023136"/>
    </source>
</evidence>
<dbReference type="GO" id="GO:0005886">
    <property type="term" value="C:plasma membrane"/>
    <property type="evidence" value="ECO:0007669"/>
    <property type="project" value="UniProtKB-SubCell"/>
</dbReference>
<accession>A0A4R2H842</accession>
<keyword evidence="4 7" id="KW-0812">Transmembrane</keyword>
<sequence>MPTVTGLEALHALDLVGIFVFGITGALVGVRKKLDVFGILVLALVTGLGGGFIRDVLIGAIPPAALEDWRYLVVPVAAGLLTFFLHPGIGRVERLVNIFDAAGLALFCVTGAVKAIEYGLSPLSAALLGTISAIGGGVIRDILSGRVPVVLRAEIYATPAFLGAGIVVVAAALDYDALWVPIVGAVTCFTIRLLAIRRGWNAPLPRHP</sequence>
<dbReference type="InterPro" id="IPR005115">
    <property type="entry name" value="Gly_transporter"/>
</dbReference>
<feature type="transmembrane region" description="Helical" evidence="7">
    <location>
        <begin position="69"/>
        <end position="86"/>
    </location>
</feature>
<evidence type="ECO:0000256" key="4">
    <source>
        <dbReference type="ARBA" id="ARBA00022692"/>
    </source>
</evidence>
<evidence type="ECO:0000313" key="9">
    <source>
        <dbReference type="EMBL" id="TCO23200.1"/>
    </source>
</evidence>
<evidence type="ECO:0000256" key="3">
    <source>
        <dbReference type="ARBA" id="ARBA00022475"/>
    </source>
</evidence>
<evidence type="ECO:0000256" key="7">
    <source>
        <dbReference type="SAM" id="Phobius"/>
    </source>
</evidence>
<dbReference type="PANTHER" id="PTHR30506">
    <property type="entry name" value="INNER MEMBRANE PROTEIN"/>
    <property type="match status" value="1"/>
</dbReference>
<keyword evidence="3" id="KW-1003">Cell membrane</keyword>
<evidence type="ECO:0000256" key="2">
    <source>
        <dbReference type="ARBA" id="ARBA00008193"/>
    </source>
</evidence>
<evidence type="ECO:0000256" key="1">
    <source>
        <dbReference type="ARBA" id="ARBA00004651"/>
    </source>
</evidence>